<evidence type="ECO:0000259" key="1">
    <source>
        <dbReference type="Pfam" id="PF19044"/>
    </source>
</evidence>
<dbReference type="Gene3D" id="1.10.8.730">
    <property type="match status" value="1"/>
</dbReference>
<dbReference type="InterPro" id="IPR043964">
    <property type="entry name" value="P-loop_TraG"/>
</dbReference>
<dbReference type="PANTHER" id="PTHR38467:SF1">
    <property type="entry name" value="CONJUGATIVE TRANSFER: ASSEMBLY"/>
    <property type="match status" value="1"/>
</dbReference>
<reference evidence="2 3" key="1">
    <citation type="submission" date="2019-11" db="EMBL/GenBank/DDBJ databases">
        <title>Comparative genomics of hydrocarbon-degrading Desulfosarcina strains.</title>
        <authorList>
            <person name="Watanabe M."/>
            <person name="Kojima H."/>
            <person name="Fukui M."/>
        </authorList>
    </citation>
    <scope>NUCLEOTIDE SEQUENCE [LARGE SCALE GENOMIC DNA]</scope>
    <source>
        <strain evidence="2 3">PP31</strain>
    </source>
</reference>
<accession>A0A5K7Z9V6</accession>
<dbReference type="InterPro" id="IPR027417">
    <property type="entry name" value="P-loop_NTPase"/>
</dbReference>
<dbReference type="InterPro" id="IPR025955">
    <property type="entry name" value="TraC/Conjuga_ATPase"/>
</dbReference>
<dbReference type="SUPFAM" id="SSF52540">
    <property type="entry name" value="P-loop containing nucleoside triphosphate hydrolases"/>
    <property type="match status" value="1"/>
</dbReference>
<sequence>MLLLDKILGVGDALNAQRFRRLVDRDKLSVYLPYQAWDSHSKAYHSVDDTFGYVWECTPLVYAGTDVFDTLKGCIHSGIPYGSVLQFMMYADPDCKSLFAHYQALKTRHNPFLDTLTDNMLCHLSDAEFGLKSTNNIPVRNFRLLVSLKFPPGGELSDKFEFAALSVAEALKGSGLNPLPLDPDGLIGLLSKMLNSRSNSQAVHYDPDLEIRKQIIRAGVIDAKFTHVEIAGGSDSKYLKAQTVKGWPIGEIEPLVMNRIMGGIMGANDDTNQITCPFWVTVNVVFGELSRRIRSKTELMMRQEKRGVRGQKENEREAEYRWAAKELISGNLFVRVTPIIWNVGRSKEEVDNNCAQISRIWHSQGGGFVLQEDMGILTPLLIASMPLGLYNISTNVDFMDRDKIMPAETALRLLPIQGDFTGSGQPTALFLGRKGQVVSYGMFNEGSTNNNAVVAATTGAGKSYLMNYLLKEIYSNGGLIRIFDLGRSYEKLTKILGGNFIEFTENSNVSLNPFTHIRRIDESIDSLSAILYQMCYSATGQMPTETKMTILKNTARAAWEVEGNDTGIDTIYRFLNRFTEVSKQMESEIDLGRIKDIDSVAAELGFNLKDFTTKGPYGKWFAGPATLDIRNDEFVVLEVDSLKDMDSLFRVVCMQIIHYITQNLYLSDRQRPRVIVFEETAQWVSKDSFIAMVIEAGYRLARKYYGSFITVLQSPLDIANFGKVGRVINSNSAYKFYLQSRDYPQAIGEKIIEYGEFMGSILNSVRLVKPKYSEFLMETPNGSGVARLSLDPVTYYAFTSDPQDNARIDALLRQGYPYHEAIQKLADQRGY</sequence>
<evidence type="ECO:0000313" key="3">
    <source>
        <dbReference type="Proteomes" id="UP000427769"/>
    </source>
</evidence>
<dbReference type="Proteomes" id="UP000427769">
    <property type="component" value="Chromosome"/>
</dbReference>
<dbReference type="OrthoDB" id="9816422at2"/>
<gene>
    <name evidence="2" type="ORF">DSCW_49220</name>
</gene>
<dbReference type="Pfam" id="PF11130">
    <property type="entry name" value="TraC_F_IV"/>
    <property type="match status" value="1"/>
</dbReference>
<dbReference type="AlphaFoldDB" id="A0A5K7Z9V6"/>
<protein>
    <submittedName>
        <fullName evidence="2">Conjugal transfer protein TraC</fullName>
    </submittedName>
</protein>
<name>A0A5K7Z9V6_9BACT</name>
<dbReference type="KEGG" id="dwd:DSCW_49220"/>
<dbReference type="PANTHER" id="PTHR38467">
    <property type="match status" value="1"/>
</dbReference>
<dbReference type="Pfam" id="PF19044">
    <property type="entry name" value="P-loop_TraG"/>
    <property type="match status" value="1"/>
</dbReference>
<dbReference type="InterPro" id="IPR053155">
    <property type="entry name" value="F-pilin_assembly_TraC"/>
</dbReference>
<evidence type="ECO:0000313" key="2">
    <source>
        <dbReference type="EMBL" id="BBO77505.1"/>
    </source>
</evidence>
<dbReference type="EMBL" id="AP021875">
    <property type="protein sequence ID" value="BBO77505.1"/>
    <property type="molecule type" value="Genomic_DNA"/>
</dbReference>
<organism evidence="2 3">
    <name type="scientific">Desulfosarcina widdelii</name>
    <dbReference type="NCBI Taxonomy" id="947919"/>
    <lineage>
        <taxon>Bacteria</taxon>
        <taxon>Pseudomonadati</taxon>
        <taxon>Thermodesulfobacteriota</taxon>
        <taxon>Desulfobacteria</taxon>
        <taxon>Desulfobacterales</taxon>
        <taxon>Desulfosarcinaceae</taxon>
        <taxon>Desulfosarcina</taxon>
    </lineage>
</organism>
<dbReference type="RefSeq" id="WP_155306238.1">
    <property type="nucleotide sequence ID" value="NZ_AP021875.1"/>
</dbReference>
<dbReference type="Gene3D" id="3.40.50.300">
    <property type="entry name" value="P-loop containing nucleotide triphosphate hydrolases"/>
    <property type="match status" value="1"/>
</dbReference>
<feature type="domain" description="TraG P-loop" evidence="1">
    <location>
        <begin position="445"/>
        <end position="828"/>
    </location>
</feature>
<proteinExistence type="predicted"/>
<keyword evidence="3" id="KW-1185">Reference proteome</keyword>